<keyword evidence="8" id="KW-1185">Reference proteome</keyword>
<keyword evidence="3" id="KW-0964">Secreted</keyword>
<organism evidence="7 8">
    <name type="scientific">Brenthis ino</name>
    <name type="common">lesser marbled fritillary</name>
    <dbReference type="NCBI Taxonomy" id="405034"/>
    <lineage>
        <taxon>Eukaryota</taxon>
        <taxon>Metazoa</taxon>
        <taxon>Ecdysozoa</taxon>
        <taxon>Arthropoda</taxon>
        <taxon>Hexapoda</taxon>
        <taxon>Insecta</taxon>
        <taxon>Pterygota</taxon>
        <taxon>Neoptera</taxon>
        <taxon>Endopterygota</taxon>
        <taxon>Lepidoptera</taxon>
        <taxon>Glossata</taxon>
        <taxon>Ditrysia</taxon>
        <taxon>Papilionoidea</taxon>
        <taxon>Nymphalidae</taxon>
        <taxon>Heliconiinae</taxon>
        <taxon>Argynnini</taxon>
        <taxon>Brenthis</taxon>
    </lineage>
</organism>
<reference evidence="7" key="1">
    <citation type="submission" date="2021-12" db="EMBL/GenBank/DDBJ databases">
        <authorList>
            <person name="Martin H S."/>
        </authorList>
    </citation>
    <scope>NUCLEOTIDE SEQUENCE</scope>
</reference>
<evidence type="ECO:0000256" key="4">
    <source>
        <dbReference type="ARBA" id="ARBA00022729"/>
    </source>
</evidence>
<proteinExistence type="inferred from homology"/>
<keyword evidence="5" id="KW-1133">Transmembrane helix</keyword>
<keyword evidence="5" id="KW-0472">Membrane</keyword>
<comment type="subcellular location">
    <subcellularLocation>
        <location evidence="1">Secreted</location>
    </subcellularLocation>
</comment>
<protein>
    <recommendedName>
        <fullName evidence="6">FAM69 protein-kinase domain-containing protein</fullName>
    </recommendedName>
</protein>
<comment type="similarity">
    <text evidence="2">Belongs to the DIPK family.</text>
</comment>
<evidence type="ECO:0000259" key="6">
    <source>
        <dbReference type="Pfam" id="PF12260"/>
    </source>
</evidence>
<evidence type="ECO:0000256" key="5">
    <source>
        <dbReference type="SAM" id="Phobius"/>
    </source>
</evidence>
<evidence type="ECO:0000313" key="8">
    <source>
        <dbReference type="Proteomes" id="UP000838878"/>
    </source>
</evidence>
<evidence type="ECO:0000313" key="7">
    <source>
        <dbReference type="EMBL" id="CAH0717745.1"/>
    </source>
</evidence>
<accession>A0A8J9VE91</accession>
<dbReference type="OrthoDB" id="10035316at2759"/>
<name>A0A8J9VE91_9NEOP</name>
<dbReference type="PANTHER" id="PTHR32073">
    <property type="entry name" value="GH11358P"/>
    <property type="match status" value="1"/>
</dbReference>
<keyword evidence="4" id="KW-0732">Signal</keyword>
<feature type="non-terminal residue" evidence="7">
    <location>
        <position position="422"/>
    </location>
</feature>
<evidence type="ECO:0000256" key="3">
    <source>
        <dbReference type="ARBA" id="ARBA00022525"/>
    </source>
</evidence>
<dbReference type="InterPro" id="IPR022049">
    <property type="entry name" value="FAM69_kinase_dom"/>
</dbReference>
<evidence type="ECO:0000256" key="2">
    <source>
        <dbReference type="ARBA" id="ARBA00006338"/>
    </source>
</evidence>
<dbReference type="Pfam" id="PF12260">
    <property type="entry name" value="PIP49_C"/>
    <property type="match status" value="1"/>
</dbReference>
<dbReference type="InterPro" id="IPR020519">
    <property type="entry name" value="DIPK2A/B"/>
</dbReference>
<dbReference type="GO" id="GO:0005576">
    <property type="term" value="C:extracellular region"/>
    <property type="evidence" value="ECO:0007669"/>
    <property type="project" value="UniProtKB-SubCell"/>
</dbReference>
<evidence type="ECO:0000256" key="1">
    <source>
        <dbReference type="ARBA" id="ARBA00004613"/>
    </source>
</evidence>
<dbReference type="PANTHER" id="PTHR32073:SF7">
    <property type="entry name" value="GH11358P"/>
    <property type="match status" value="1"/>
</dbReference>
<dbReference type="AlphaFoldDB" id="A0A8J9VE91"/>
<sequence>MGTGSCRFQICVHDKIYNKMLLRRRFCKRMVLMIFAFGLSFYASVLLFGGFRGPQIMQLTDLSRCPACFGLSVCPELYSNQIVLDSSHWSSMFNTKNIYYGYTKSNRRVVLKKLAHDWEFLEFDDKICKEFNLKENCKVVHLLNDTNVEEKILRVIEYNVSWPDLEPRKGLVLCPYTYSLHDLLNPLLNGVKGNPKSEMLNIWTMLSINPEPIILQLIPRSKGWPVPAFGGVCGRLEVVGHEGEPLSALHHIEWHKKLKYAQKILNAAMDFTFKHDRFRFYLMDWSLDNIVANEKDEITFIDLEDIIVLDKHISPKKDLPDWYKRYTREVLGTGFTFSIENMCRHHLSDHNLWAACYILAGDENPLLYPIPKDVNSSRPHFDRLLNACLNGDDRFRTISKLQHVIEEMLMDEKINSEVLFIQ</sequence>
<dbReference type="EMBL" id="OV170232">
    <property type="protein sequence ID" value="CAH0717745.1"/>
    <property type="molecule type" value="Genomic_DNA"/>
</dbReference>
<feature type="domain" description="FAM69 protein-kinase" evidence="6">
    <location>
        <begin position="203"/>
        <end position="390"/>
    </location>
</feature>
<gene>
    <name evidence="7" type="ORF">BINO364_LOCUS4319</name>
</gene>
<dbReference type="Proteomes" id="UP000838878">
    <property type="component" value="Chromosome 12"/>
</dbReference>
<keyword evidence="5" id="KW-0812">Transmembrane</keyword>
<feature type="transmembrane region" description="Helical" evidence="5">
    <location>
        <begin position="30"/>
        <end position="51"/>
    </location>
</feature>